<reference evidence="2 3" key="1">
    <citation type="submission" date="2021-05" db="EMBL/GenBank/DDBJ databases">
        <title>Novel Bacillus species.</title>
        <authorList>
            <person name="Liu G."/>
        </authorList>
    </citation>
    <scope>NUCLEOTIDE SEQUENCE [LARGE SCALE GENOMIC DNA]</scope>
    <source>
        <strain evidence="2 3">FJAT-49705</strain>
    </source>
</reference>
<evidence type="ECO:0000256" key="1">
    <source>
        <dbReference type="SAM" id="Coils"/>
    </source>
</evidence>
<accession>A0ABS5NWP1</accession>
<dbReference type="RefSeq" id="WP_213103936.1">
    <property type="nucleotide sequence ID" value="NZ_JAGYPM010000004.1"/>
</dbReference>
<comment type="caution">
    <text evidence="2">The sequence shown here is derived from an EMBL/GenBank/DDBJ whole genome shotgun (WGS) entry which is preliminary data.</text>
</comment>
<keyword evidence="1" id="KW-0175">Coiled coil</keyword>
<proteinExistence type="predicted"/>
<feature type="coiled-coil region" evidence="1">
    <location>
        <begin position="895"/>
        <end position="976"/>
    </location>
</feature>
<protein>
    <submittedName>
        <fullName evidence="2">TIGR02680 family protein</fullName>
    </submittedName>
</protein>
<name>A0ABS5NWP1_9BACI</name>
<evidence type="ECO:0000313" key="3">
    <source>
        <dbReference type="Proteomes" id="UP000681027"/>
    </source>
</evidence>
<gene>
    <name evidence="2" type="ORF">KHA94_18965</name>
</gene>
<dbReference type="Pfam" id="PF13558">
    <property type="entry name" value="SbcC_Walker_B"/>
    <property type="match status" value="1"/>
</dbReference>
<dbReference type="NCBIfam" id="TIGR02680">
    <property type="entry name" value="TIGR02680 family protein"/>
    <property type="match status" value="1"/>
</dbReference>
<dbReference type="SUPFAM" id="SSF52540">
    <property type="entry name" value="P-loop containing nucleoside triphosphate hydrolases"/>
    <property type="match status" value="1"/>
</dbReference>
<dbReference type="InterPro" id="IPR013496">
    <property type="entry name" value="CHP02680"/>
</dbReference>
<dbReference type="InterPro" id="IPR027417">
    <property type="entry name" value="P-loop_NTPase"/>
</dbReference>
<sequence>MNRAGLVNFWYYDEEVFDFADGKLLLRGSNGSGKSVTMQSFLPVLLDGKKTPDRLDPFGSRARKMEDYLLGEFEVTKRDERTGYLFIEYKKNNTDRYITTGIGLKAKRHKSMDFWGFVIHDGRRIGRDFFLYKEEKVSGGFQKIPLTKKELENTLADGGLVVGTQKEYMELVNKYVFGFESIEAFDDLIKLLIQLRSPKLSKDFKPTVIYGILEESLPELGDEELRSLSDTIENMDQSKHQLEQLERDYESLERLCKQYEQYNQFVLVDKANELIQVEKAIKTREKELEQLENSLTECAEKLTANEQEESELKREQEVFQETKSQLERHEVFNAEEEKQAIEKRYFMMQKELDAKQQTLEQKEKKERELKEAIMRQEEEQFGYEKKIEEEMEELETDAEEAGFNEHRLNAEDFLRHKEASFDFALWKKEAEGYKGQLQQILRLWDEYERLKHRFDDADRHLGEARKKLDSSRRDEEKWLALLDEEKSILLEKILDWMTIYEAFQLNEEGKQLTAQKIHDLFDLFSLEQLIEPFAEIFRKKQEKLLEDLTVLRHKIDALKKDKNEKERDLAYWQEMKEPEPSLHPDTIAARDVLTSEGIGFIPFYKAVEFQDELNEDERAKIESALAEAGILDAIIINEKNKEFIGQNDKILLASEEILDEQQTLLKWLYVDLPDDANVEANQVKKVLQSIAINSSNLSISTTISKDGRFSIGMIHGHAPLIGERAQYIGTQARERHRLMLILEIEKEVARLADEIQLHTQELEITQSSLENMKKGYADFPTAEQVKTANDELKLTKQQVLRDQKEVEEKNAKMKLTYTEWEKVRLVLKEETSVLNIEFSKNAYDEAFLAMNSYMRFLQELQLVFAKYDANRKFLISRRANLEEVIADIDSNKGEMQLLIDKLKLEELKLEQIRKRLEELGADDIRKQIKEVIEQLAAIESRLPELMKESTRLEKDLESLTNELASKKLEKNAYDQLFKDWFALFVEELRFQPDREEHLDNDPLTLAKLVYKENSEVLKKESHVSISDKLAKTFYREQQTLVEYRLSEEVVSYDIPHDSDMNENEEMKLKRKMLMDKAYRTVMLLDYKGQRVTPFYVLKEIANDIEMQKEVLNETDRELYEEIILNSVGRIIRAKIQRAERWVKTINDLMEKRDTSSGLTFSIKWKPKTADAEEEMDTKDLVDLLRSDPRLLKESDMKKVTAHFRSKITRARELSETEGYGTTLHQVIKGILDYRKWFSFTLYYKREGESKKELTNHVFFTFSGGEKAMAMYIPLFSAAYSRYQEARKDAPYIISLDEAFAGVDENNIRDMFELVEELGFNYIMNSQAIWGDYDTVSNLSICELVRPKNAPFVTVIRYYWNGKVRSLKMDEWEEEELKV</sequence>
<feature type="coiled-coil region" evidence="1">
    <location>
        <begin position="225"/>
        <end position="404"/>
    </location>
</feature>
<feature type="coiled-coil region" evidence="1">
    <location>
        <begin position="541"/>
        <end position="575"/>
    </location>
</feature>
<dbReference type="Proteomes" id="UP000681027">
    <property type="component" value="Unassembled WGS sequence"/>
</dbReference>
<keyword evidence="3" id="KW-1185">Reference proteome</keyword>
<evidence type="ECO:0000313" key="2">
    <source>
        <dbReference type="EMBL" id="MBS4192249.1"/>
    </source>
</evidence>
<dbReference type="Gene3D" id="3.40.50.300">
    <property type="entry name" value="P-loop containing nucleotide triphosphate hydrolases"/>
    <property type="match status" value="2"/>
</dbReference>
<dbReference type="EMBL" id="JAGYPM010000004">
    <property type="protein sequence ID" value="MBS4192249.1"/>
    <property type="molecule type" value="Genomic_DNA"/>
</dbReference>
<organism evidence="2 3">
    <name type="scientific">Cytobacillus citreus</name>
    <dbReference type="NCBI Taxonomy" id="2833586"/>
    <lineage>
        <taxon>Bacteria</taxon>
        <taxon>Bacillati</taxon>
        <taxon>Bacillota</taxon>
        <taxon>Bacilli</taxon>
        <taxon>Bacillales</taxon>
        <taxon>Bacillaceae</taxon>
        <taxon>Cytobacillus</taxon>
    </lineage>
</organism>